<evidence type="ECO:0000313" key="2">
    <source>
        <dbReference type="EMBL" id="CAH3160734.1"/>
    </source>
</evidence>
<organism evidence="2 3">
    <name type="scientific">Porites evermanni</name>
    <dbReference type="NCBI Taxonomy" id="104178"/>
    <lineage>
        <taxon>Eukaryota</taxon>
        <taxon>Metazoa</taxon>
        <taxon>Cnidaria</taxon>
        <taxon>Anthozoa</taxon>
        <taxon>Hexacorallia</taxon>
        <taxon>Scleractinia</taxon>
        <taxon>Fungiina</taxon>
        <taxon>Poritidae</taxon>
        <taxon>Porites</taxon>
    </lineage>
</organism>
<dbReference type="PROSITE" id="PS50222">
    <property type="entry name" value="EF_HAND_2"/>
    <property type="match status" value="2"/>
</dbReference>
<dbReference type="Proteomes" id="UP001159427">
    <property type="component" value="Unassembled WGS sequence"/>
</dbReference>
<proteinExistence type="predicted"/>
<dbReference type="Gene3D" id="1.10.238.10">
    <property type="entry name" value="EF-hand"/>
    <property type="match status" value="2"/>
</dbReference>
<dbReference type="InterPro" id="IPR011992">
    <property type="entry name" value="EF-hand-dom_pair"/>
</dbReference>
<feature type="domain" description="EF-hand" evidence="1">
    <location>
        <begin position="81"/>
        <end position="116"/>
    </location>
</feature>
<keyword evidence="3" id="KW-1185">Reference proteome</keyword>
<gene>
    <name evidence="2" type="ORF">PEVE_00003702</name>
</gene>
<sequence length="151" mass="17288">MTDLTEEQMVEFKDAFSLFDQVGDGNVEKAQVPDILRSVGLNPTKHDVERVMETLKSRKDKRIEFEVFLSVYVSLAKKQTGSPEEFIQALRNFDRDFNGKISAAELRRMLTALGDRLTEEQANVIVGLYEKKGYVDYEKLVYEVMSNNPAN</sequence>
<reference evidence="2 3" key="1">
    <citation type="submission" date="2022-05" db="EMBL/GenBank/DDBJ databases">
        <authorList>
            <consortium name="Genoscope - CEA"/>
            <person name="William W."/>
        </authorList>
    </citation>
    <scope>NUCLEOTIDE SEQUENCE [LARGE SCALE GENOMIC DNA]</scope>
</reference>
<name>A0ABN8QBH2_9CNID</name>
<dbReference type="Pfam" id="PF13405">
    <property type="entry name" value="EF-hand_6"/>
    <property type="match status" value="1"/>
</dbReference>
<dbReference type="SUPFAM" id="SSF47473">
    <property type="entry name" value="EF-hand"/>
    <property type="match status" value="1"/>
</dbReference>
<feature type="domain" description="EF-hand" evidence="1">
    <location>
        <begin position="7"/>
        <end position="42"/>
    </location>
</feature>
<dbReference type="InterPro" id="IPR002048">
    <property type="entry name" value="EF_hand_dom"/>
</dbReference>
<evidence type="ECO:0000259" key="1">
    <source>
        <dbReference type="PROSITE" id="PS50222"/>
    </source>
</evidence>
<dbReference type="Pfam" id="PF13499">
    <property type="entry name" value="EF-hand_7"/>
    <property type="match status" value="1"/>
</dbReference>
<dbReference type="SMART" id="SM00054">
    <property type="entry name" value="EFh"/>
    <property type="match status" value="2"/>
</dbReference>
<dbReference type="EMBL" id="CALNXI010001221">
    <property type="protein sequence ID" value="CAH3160734.1"/>
    <property type="molecule type" value="Genomic_DNA"/>
</dbReference>
<comment type="caution">
    <text evidence="2">The sequence shown here is derived from an EMBL/GenBank/DDBJ whole genome shotgun (WGS) entry which is preliminary data.</text>
</comment>
<protein>
    <recommendedName>
        <fullName evidence="1">EF-hand domain-containing protein</fullName>
    </recommendedName>
</protein>
<dbReference type="PANTHER" id="PTHR23048:SF49">
    <property type="entry name" value="FI08416P-RELATED"/>
    <property type="match status" value="1"/>
</dbReference>
<dbReference type="InterPro" id="IPR050230">
    <property type="entry name" value="CALM/Myosin/TropC-like"/>
</dbReference>
<dbReference type="PANTHER" id="PTHR23048">
    <property type="entry name" value="MYOSIN LIGHT CHAIN 1, 3"/>
    <property type="match status" value="1"/>
</dbReference>
<evidence type="ECO:0000313" key="3">
    <source>
        <dbReference type="Proteomes" id="UP001159427"/>
    </source>
</evidence>
<accession>A0ABN8QBH2</accession>